<organism evidence="1 2">
    <name type="scientific">Dactylosporangium siamense</name>
    <dbReference type="NCBI Taxonomy" id="685454"/>
    <lineage>
        <taxon>Bacteria</taxon>
        <taxon>Bacillati</taxon>
        <taxon>Actinomycetota</taxon>
        <taxon>Actinomycetes</taxon>
        <taxon>Micromonosporales</taxon>
        <taxon>Micromonosporaceae</taxon>
        <taxon>Dactylosporangium</taxon>
    </lineage>
</organism>
<sequence>MVGGLRIPAAQPVDVIEPGHRVHLAGAVAGGMGVEQGLVVQGFGVVVAAPGAQVPVQDGRQVQDVLGPAVLCSTRGPSLCDIQGSQLVTSAFTRILPRPWVLRNVDDRKCIAGAITAPGDDRRCGATIRSYSKQTERARHHTTRLLPQQPIEVQARPLVMNRRDQHGASIRTDHTSRIAVSSPPPNYHIHCIMNVYIPHGILAIIQGLSDCSWSS</sequence>
<accession>A0A919PZF5</accession>
<keyword evidence="2" id="KW-1185">Reference proteome</keyword>
<dbReference type="Proteomes" id="UP000660611">
    <property type="component" value="Unassembled WGS sequence"/>
</dbReference>
<gene>
    <name evidence="1" type="ORF">Dsi01nite_112350</name>
</gene>
<dbReference type="EMBL" id="BONQ01000221">
    <property type="protein sequence ID" value="GIG53194.1"/>
    <property type="molecule type" value="Genomic_DNA"/>
</dbReference>
<dbReference type="AlphaFoldDB" id="A0A919PZF5"/>
<name>A0A919PZF5_9ACTN</name>
<reference evidence="1" key="1">
    <citation type="submission" date="2021-01" db="EMBL/GenBank/DDBJ databases">
        <title>Whole genome shotgun sequence of Dactylosporangium siamense NBRC 106093.</title>
        <authorList>
            <person name="Komaki H."/>
            <person name="Tamura T."/>
        </authorList>
    </citation>
    <scope>NUCLEOTIDE SEQUENCE</scope>
    <source>
        <strain evidence="1">NBRC 106093</strain>
    </source>
</reference>
<proteinExistence type="predicted"/>
<evidence type="ECO:0000313" key="2">
    <source>
        <dbReference type="Proteomes" id="UP000660611"/>
    </source>
</evidence>
<comment type="caution">
    <text evidence="1">The sequence shown here is derived from an EMBL/GenBank/DDBJ whole genome shotgun (WGS) entry which is preliminary data.</text>
</comment>
<protein>
    <submittedName>
        <fullName evidence="1">Uncharacterized protein</fullName>
    </submittedName>
</protein>
<evidence type="ECO:0000313" key="1">
    <source>
        <dbReference type="EMBL" id="GIG53194.1"/>
    </source>
</evidence>